<name>A0AAV7I2Z8_COTGL</name>
<accession>A0AAV7I2Z8</accession>
<dbReference type="InterPro" id="IPR008271">
    <property type="entry name" value="Ser/Thr_kinase_AS"/>
</dbReference>
<comment type="caution">
    <text evidence="2">The sequence shown here is derived from an EMBL/GenBank/DDBJ whole genome shotgun (WGS) entry which is preliminary data.</text>
</comment>
<dbReference type="AlphaFoldDB" id="A0AAV7I2Z8"/>
<dbReference type="InterPro" id="IPR051681">
    <property type="entry name" value="Ser/Thr_Kinases-Pseudokinases"/>
</dbReference>
<dbReference type="Pfam" id="PF00069">
    <property type="entry name" value="Pkinase"/>
    <property type="match status" value="1"/>
</dbReference>
<proteinExistence type="predicted"/>
<dbReference type="InterPro" id="IPR000719">
    <property type="entry name" value="Prot_kinase_dom"/>
</dbReference>
<dbReference type="InterPro" id="IPR041105">
    <property type="entry name" value="TDP-43_N"/>
</dbReference>
<evidence type="ECO:0000313" key="2">
    <source>
        <dbReference type="EMBL" id="KAH0552547.1"/>
    </source>
</evidence>
<keyword evidence="3" id="KW-1185">Reference proteome</keyword>
<dbReference type="Proteomes" id="UP000826195">
    <property type="component" value="Unassembled WGS sequence"/>
</dbReference>
<reference evidence="2 3" key="1">
    <citation type="journal article" date="2021" name="J. Hered.">
        <title>A chromosome-level genome assembly of the parasitoid wasp, Cotesia glomerata (Hymenoptera: Braconidae).</title>
        <authorList>
            <person name="Pinto B.J."/>
            <person name="Weis J.J."/>
            <person name="Gamble T."/>
            <person name="Ode P.J."/>
            <person name="Paul R."/>
            <person name="Zaspel J.M."/>
        </authorList>
    </citation>
    <scope>NUCLEOTIDE SEQUENCE [LARGE SCALE GENOMIC DNA]</scope>
    <source>
        <strain evidence="2">CgM1</strain>
    </source>
</reference>
<dbReference type="InterPro" id="IPR011009">
    <property type="entry name" value="Kinase-like_dom_sf"/>
</dbReference>
<protein>
    <recommendedName>
        <fullName evidence="1">Protein kinase domain-containing protein</fullName>
    </recommendedName>
</protein>
<dbReference type="SUPFAM" id="SSF56112">
    <property type="entry name" value="Protein kinase-like (PK-like)"/>
    <property type="match status" value="1"/>
</dbReference>
<dbReference type="Pfam" id="PF18694">
    <property type="entry name" value="TDP-43_N"/>
    <property type="match status" value="1"/>
</dbReference>
<sequence>MDEDFVKIRHENDEISLPLSKNGNLKLSVLRQYFPNAVGLTYITNHQIRGVLIESDELVINPTNNCYDIRIDSELKNPITVKKRKIVEDMLSRISESTINPSTSSKIKTLEPLCGSTSRSVSFRRISIGWLRKTDNTYAQVKGTLGGIRELRLEGSKKYFVDDIKKLAIEEFAQDNELSFANCDTYLGRFNGTILSSFINNVGRECDLWEFSKDQKTKRFTFYLLTSLKKNISLEDDSNKLLKSSNSVPMTAHHATGTNVMSLEDVPFTMHNSRVSTSSTYSSKNEFIDKKSTLDKPETRKIDDNIQIHYESVSKSKYSRDYSIAYFQKEDLYFSKLEEFGFDTLEEFDPLKSGCRISEIAADGRILLLIYTNNENISQREFTFPGTDIIDDENIHYILYDVNELNGRYNNQNGIGVITNCTDSCKAEFTWYKDNQLYERGILRYWVSIHDINSHYKCIIKCNSQNIQMESSIFKFTDKDQSESLTNALGILKKSTSCSIPSIKKESLHIYREILGAGAQGKVKKGWWNGSNVAVKTIVLSEANVKLVCREIKVLEDIRHPNIVQLMAFCAEKDRIHLVMELFESCDLDDILFDRECKEENKLTIMKKHKIAQQICQAINYLHSKENLIIHGDIKPANVLIHPSGIVKICDLGLSKFKKMVFSLRSTVGRTRYVRGTPLYMAPELLLQNQEVTAYSDVWSLACTLVELYSETSIWGDLNDEYDLKVILTKKNRPALTGIPQDLKSIILECFSYEPKNRPEVFKILKFYSRLI</sequence>
<dbReference type="Gene3D" id="1.10.510.10">
    <property type="entry name" value="Transferase(Phosphotransferase) domain 1"/>
    <property type="match status" value="1"/>
</dbReference>
<gene>
    <name evidence="2" type="ORF">KQX54_012206</name>
</gene>
<dbReference type="GO" id="GO:0004674">
    <property type="term" value="F:protein serine/threonine kinase activity"/>
    <property type="evidence" value="ECO:0007669"/>
    <property type="project" value="TreeGrafter"/>
</dbReference>
<organism evidence="2 3">
    <name type="scientific">Cotesia glomerata</name>
    <name type="common">Lepidopteran parasitic wasp</name>
    <name type="synonym">Apanteles glomeratus</name>
    <dbReference type="NCBI Taxonomy" id="32391"/>
    <lineage>
        <taxon>Eukaryota</taxon>
        <taxon>Metazoa</taxon>
        <taxon>Ecdysozoa</taxon>
        <taxon>Arthropoda</taxon>
        <taxon>Hexapoda</taxon>
        <taxon>Insecta</taxon>
        <taxon>Pterygota</taxon>
        <taxon>Neoptera</taxon>
        <taxon>Endopterygota</taxon>
        <taxon>Hymenoptera</taxon>
        <taxon>Apocrita</taxon>
        <taxon>Ichneumonoidea</taxon>
        <taxon>Braconidae</taxon>
        <taxon>Microgastrinae</taxon>
        <taxon>Cotesia</taxon>
    </lineage>
</organism>
<dbReference type="PANTHER" id="PTHR44329">
    <property type="entry name" value="SERINE/THREONINE-PROTEIN KINASE TNNI3K-RELATED"/>
    <property type="match status" value="1"/>
</dbReference>
<dbReference type="EMBL" id="JAHXZJ010001492">
    <property type="protein sequence ID" value="KAH0552547.1"/>
    <property type="molecule type" value="Genomic_DNA"/>
</dbReference>
<feature type="domain" description="Protein kinase" evidence="1">
    <location>
        <begin position="509"/>
        <end position="771"/>
    </location>
</feature>
<dbReference type="SMART" id="SM00220">
    <property type="entry name" value="S_TKc"/>
    <property type="match status" value="1"/>
</dbReference>
<dbReference type="GO" id="GO:0005524">
    <property type="term" value="F:ATP binding"/>
    <property type="evidence" value="ECO:0007669"/>
    <property type="project" value="InterPro"/>
</dbReference>
<dbReference type="PROSITE" id="PS00108">
    <property type="entry name" value="PROTEIN_KINASE_ST"/>
    <property type="match status" value="1"/>
</dbReference>
<evidence type="ECO:0000313" key="3">
    <source>
        <dbReference type="Proteomes" id="UP000826195"/>
    </source>
</evidence>
<dbReference type="PROSITE" id="PS50011">
    <property type="entry name" value="PROTEIN_KINASE_DOM"/>
    <property type="match status" value="1"/>
</dbReference>
<evidence type="ECO:0000259" key="1">
    <source>
        <dbReference type="PROSITE" id="PS50011"/>
    </source>
</evidence>